<dbReference type="Proteomes" id="UP001589890">
    <property type="component" value="Unassembled WGS sequence"/>
</dbReference>
<name>A0ABV6QGT5_9ACTN</name>
<reference evidence="1 2" key="1">
    <citation type="submission" date="2024-09" db="EMBL/GenBank/DDBJ databases">
        <authorList>
            <person name="Sun Q."/>
            <person name="Mori K."/>
        </authorList>
    </citation>
    <scope>NUCLEOTIDE SEQUENCE [LARGE SCALE GENOMIC DNA]</scope>
    <source>
        <strain evidence="1 2">CGMCC 1.15906</strain>
    </source>
</reference>
<accession>A0ABV6QGT5</accession>
<evidence type="ECO:0000313" key="2">
    <source>
        <dbReference type="Proteomes" id="UP001589890"/>
    </source>
</evidence>
<keyword evidence="2" id="KW-1185">Reference proteome</keyword>
<protein>
    <submittedName>
        <fullName evidence="1">Uncharacterized protein</fullName>
    </submittedName>
</protein>
<evidence type="ECO:0000313" key="1">
    <source>
        <dbReference type="EMBL" id="MFC0622807.1"/>
    </source>
</evidence>
<proteinExistence type="predicted"/>
<organism evidence="1 2">
    <name type="scientific">Kribbella deserti</name>
    <dbReference type="NCBI Taxonomy" id="1926257"/>
    <lineage>
        <taxon>Bacteria</taxon>
        <taxon>Bacillati</taxon>
        <taxon>Actinomycetota</taxon>
        <taxon>Actinomycetes</taxon>
        <taxon>Propionibacteriales</taxon>
        <taxon>Kribbellaceae</taxon>
        <taxon>Kribbella</taxon>
    </lineage>
</organism>
<dbReference type="EMBL" id="JBHLTC010000001">
    <property type="protein sequence ID" value="MFC0622807.1"/>
    <property type="molecule type" value="Genomic_DNA"/>
</dbReference>
<gene>
    <name evidence="1" type="ORF">ACFFGN_01970</name>
</gene>
<dbReference type="RefSeq" id="WP_380043484.1">
    <property type="nucleotide sequence ID" value="NZ_JBHLTC010000001.1"/>
</dbReference>
<sequence>MTSYPFDNQDTSETQYSHLFRELADTGIADTHAGTGFKVAAGSGMSITIQPGFAIVRGHAISSTAVETLSLPAPASSPQTHLIVLRLNPALNAITLAVVAGTPGTGTPALTQTDAGVFEFPLANVPVAGGAVNVDGASIVDRREFLGARVGAWTTATRPANRRKYKIGFNATLGGFEYWTGTEWRYLVEPNLHARVAGLETQPYAMRTGPMRANAMPSFTSGAWHDIDWREELGASGITFHAISGIFTILSTGRYLYTLTITFDHNRNGSRYLQLRNHANDGLFAYASIPANPGGWTSLTLTGEHRFTAGTKLVAALYQDSGATVPLVEGGAYQKLVLRRIGA</sequence>
<comment type="caution">
    <text evidence="1">The sequence shown here is derived from an EMBL/GenBank/DDBJ whole genome shotgun (WGS) entry which is preliminary data.</text>
</comment>